<dbReference type="AlphaFoldDB" id="A0A1B6CEA6"/>
<name>A0A1B6CEA6_9HEMI</name>
<gene>
    <name evidence="1" type="ORF">g.4073</name>
</gene>
<reference evidence="1" key="1">
    <citation type="submission" date="2015-12" db="EMBL/GenBank/DDBJ databases">
        <title>De novo transcriptome assembly of four potential Pierce s Disease insect vectors from Arizona vineyards.</title>
        <authorList>
            <person name="Tassone E.E."/>
        </authorList>
    </citation>
    <scope>NUCLEOTIDE SEQUENCE</scope>
</reference>
<organism evidence="1">
    <name type="scientific">Clastoptera arizonana</name>
    <name type="common">Arizona spittle bug</name>
    <dbReference type="NCBI Taxonomy" id="38151"/>
    <lineage>
        <taxon>Eukaryota</taxon>
        <taxon>Metazoa</taxon>
        <taxon>Ecdysozoa</taxon>
        <taxon>Arthropoda</taxon>
        <taxon>Hexapoda</taxon>
        <taxon>Insecta</taxon>
        <taxon>Pterygota</taxon>
        <taxon>Neoptera</taxon>
        <taxon>Paraneoptera</taxon>
        <taxon>Hemiptera</taxon>
        <taxon>Auchenorrhyncha</taxon>
        <taxon>Cercopoidea</taxon>
        <taxon>Clastopteridae</taxon>
        <taxon>Clastoptera</taxon>
    </lineage>
</organism>
<accession>A0A1B6CEA6</accession>
<protein>
    <submittedName>
        <fullName evidence="1">Uncharacterized protein</fullName>
    </submittedName>
</protein>
<sequence length="155" mass="17929">LYIAYRWFYQYCISSHKNNTKGNHPGVKSEKESKLNNADISQMSNIYSLSPHNEDSSMIPLNNLDVIQSYTANTIDRKNYRKNIPKLDNDCHWVTPLQLRPAPAPDLAICHRNDKLFEKDVPLQNDLEEDKDVTEDVKPYGFPHTSHVTKVELET</sequence>
<feature type="non-terminal residue" evidence="1">
    <location>
        <position position="1"/>
    </location>
</feature>
<dbReference type="EMBL" id="GEDC01025540">
    <property type="protein sequence ID" value="JAS11758.1"/>
    <property type="molecule type" value="Transcribed_RNA"/>
</dbReference>
<proteinExistence type="predicted"/>
<evidence type="ECO:0000313" key="1">
    <source>
        <dbReference type="EMBL" id="JAS11758.1"/>
    </source>
</evidence>